<evidence type="ECO:0000313" key="2">
    <source>
        <dbReference type="EMBL" id="KIJ46607.1"/>
    </source>
</evidence>
<dbReference type="HOGENOM" id="CLU_811750_0_0_1"/>
<feature type="region of interest" description="Disordered" evidence="1">
    <location>
        <begin position="38"/>
        <end position="66"/>
    </location>
</feature>
<proteinExistence type="predicted"/>
<dbReference type="Proteomes" id="UP000054279">
    <property type="component" value="Unassembled WGS sequence"/>
</dbReference>
<organism evidence="2 3">
    <name type="scientific">Sphaerobolus stellatus (strain SS14)</name>
    <dbReference type="NCBI Taxonomy" id="990650"/>
    <lineage>
        <taxon>Eukaryota</taxon>
        <taxon>Fungi</taxon>
        <taxon>Dikarya</taxon>
        <taxon>Basidiomycota</taxon>
        <taxon>Agaricomycotina</taxon>
        <taxon>Agaricomycetes</taxon>
        <taxon>Phallomycetidae</taxon>
        <taxon>Geastrales</taxon>
        <taxon>Sphaerobolaceae</taxon>
        <taxon>Sphaerobolus</taxon>
    </lineage>
</organism>
<reference evidence="2 3" key="1">
    <citation type="submission" date="2014-06" db="EMBL/GenBank/DDBJ databases">
        <title>Evolutionary Origins and Diversification of the Mycorrhizal Mutualists.</title>
        <authorList>
            <consortium name="DOE Joint Genome Institute"/>
            <consortium name="Mycorrhizal Genomics Consortium"/>
            <person name="Kohler A."/>
            <person name="Kuo A."/>
            <person name="Nagy L.G."/>
            <person name="Floudas D."/>
            <person name="Copeland A."/>
            <person name="Barry K.W."/>
            <person name="Cichocki N."/>
            <person name="Veneault-Fourrey C."/>
            <person name="LaButti K."/>
            <person name="Lindquist E.A."/>
            <person name="Lipzen A."/>
            <person name="Lundell T."/>
            <person name="Morin E."/>
            <person name="Murat C."/>
            <person name="Riley R."/>
            <person name="Ohm R."/>
            <person name="Sun H."/>
            <person name="Tunlid A."/>
            <person name="Henrissat B."/>
            <person name="Grigoriev I.V."/>
            <person name="Hibbett D.S."/>
            <person name="Martin F."/>
        </authorList>
    </citation>
    <scope>NUCLEOTIDE SEQUENCE [LARGE SCALE GENOMIC DNA]</scope>
    <source>
        <strain evidence="2 3">SS14</strain>
    </source>
</reference>
<accession>A0A0C9W3K3</accession>
<sequence length="342" mass="37715">MNPEGSFQVEVSAGTTSWPAETRSFEQGQMIFKFKAPGAQKRIHQKRLPSANRASLPPQAVPARPDTSSQILIGTEAYLSVEDVEEKYLTTPDSISTPLPLGTSRWTSPMVEYDGLARIKSESSPYPQREHEVLVYASQGLHDPSDELNMGGNPKIQVDMSHDGENWFSLSNGSASLKPICDNAQNAYDGQRTSIRSASVLAKAETGRIHYLAVERNSFSRSPTFATPELVYSPEPQKPYLPIPASLSSSRPNYGYTAPEAHTDNILMKEALQHRPVREAERLTYNLAYAPERPVASSVATVRNGGDITDAVQRRGNRLRDAMLSGDEEKKWIAIANHFNGT</sequence>
<dbReference type="AlphaFoldDB" id="A0A0C9W3K3"/>
<keyword evidence="3" id="KW-1185">Reference proteome</keyword>
<evidence type="ECO:0000256" key="1">
    <source>
        <dbReference type="SAM" id="MobiDB-lite"/>
    </source>
</evidence>
<evidence type="ECO:0000313" key="3">
    <source>
        <dbReference type="Proteomes" id="UP000054279"/>
    </source>
</evidence>
<protein>
    <submittedName>
        <fullName evidence="2">Uncharacterized protein</fullName>
    </submittedName>
</protein>
<feature type="region of interest" description="Disordered" evidence="1">
    <location>
        <begin position="1"/>
        <end position="22"/>
    </location>
</feature>
<name>A0A0C9W3K3_SPHS4</name>
<dbReference type="EMBL" id="KN837106">
    <property type="protein sequence ID" value="KIJ46607.1"/>
    <property type="molecule type" value="Genomic_DNA"/>
</dbReference>
<gene>
    <name evidence="2" type="ORF">M422DRAFT_249761</name>
</gene>